<dbReference type="InterPro" id="IPR003776">
    <property type="entry name" value="YcaO-like_dom"/>
</dbReference>
<dbReference type="RefSeq" id="WP_307503973.1">
    <property type="nucleotide sequence ID" value="NZ_BAAACE010000001.1"/>
</dbReference>
<proteinExistence type="predicted"/>
<reference evidence="2 3" key="1">
    <citation type="submission" date="2023-07" db="EMBL/GenBank/DDBJ databases">
        <title>Genomic Encyclopedia of Type Strains, Phase IV (KMG-IV): sequencing the most valuable type-strain genomes for metagenomic binning, comparative biology and taxonomic classification.</title>
        <authorList>
            <person name="Goeker M."/>
        </authorList>
    </citation>
    <scope>NUCLEOTIDE SEQUENCE [LARGE SCALE GENOMIC DNA]</scope>
    <source>
        <strain evidence="2 3">DSM 15049</strain>
    </source>
</reference>
<dbReference type="EMBL" id="JAUSWG010000003">
    <property type="protein sequence ID" value="MDQ0555879.1"/>
    <property type="molecule type" value="Genomic_DNA"/>
</dbReference>
<dbReference type="Proteomes" id="UP001232584">
    <property type="component" value="Unassembled WGS sequence"/>
</dbReference>
<keyword evidence="2" id="KW-0689">Ribosomal protein</keyword>
<gene>
    <name evidence="2" type="ORF">QOZ92_000992</name>
</gene>
<keyword evidence="2" id="KW-0687">Ribonucleoprotein</keyword>
<feature type="domain" description="YcaO" evidence="1">
    <location>
        <begin position="175"/>
        <end position="555"/>
    </location>
</feature>
<dbReference type="PANTHER" id="PTHR37809">
    <property type="entry name" value="RIBOSOMAL PROTEIN S12 METHYLTHIOTRANSFERASE ACCESSORY FACTOR YCAO"/>
    <property type="match status" value="1"/>
</dbReference>
<dbReference type="GO" id="GO:0005840">
    <property type="term" value="C:ribosome"/>
    <property type="evidence" value="ECO:0007669"/>
    <property type="project" value="UniProtKB-KW"/>
</dbReference>
<dbReference type="Gene3D" id="3.30.1330.230">
    <property type="match status" value="1"/>
</dbReference>
<protein>
    <submittedName>
        <fullName evidence="2">Ribosomal protein S12 methylthiotransferase accessory factor</fullName>
    </submittedName>
</protein>
<evidence type="ECO:0000313" key="3">
    <source>
        <dbReference type="Proteomes" id="UP001232584"/>
    </source>
</evidence>
<evidence type="ECO:0000259" key="1">
    <source>
        <dbReference type="PROSITE" id="PS51664"/>
    </source>
</evidence>
<evidence type="ECO:0000313" key="2">
    <source>
        <dbReference type="EMBL" id="MDQ0555879.1"/>
    </source>
</evidence>
<accession>A0ABU0MYT4</accession>
<keyword evidence="3" id="KW-1185">Reference proteome</keyword>
<organism evidence="2 3">
    <name type="scientific">Paraclostridium ghonii</name>
    <dbReference type="NCBI Taxonomy" id="29358"/>
    <lineage>
        <taxon>Bacteria</taxon>
        <taxon>Bacillati</taxon>
        <taxon>Bacillota</taxon>
        <taxon>Clostridia</taxon>
        <taxon>Peptostreptococcales</taxon>
        <taxon>Peptostreptococcaceae</taxon>
        <taxon>Paraclostridium</taxon>
    </lineage>
</organism>
<sequence>MKINIPIFVNKKYIFIGPREEQNTFCFNCYKSRLKELDLYENYFVYSEDQLSITELEIVEELKSIVLNKKNEVFILEINRSDLSIKAKSTFKRGDCAECGNSNVSNIIHEKDTVFDSKNLRQYNFNEVINRLEKHKKLIFTDKTSIITALTRSGDSYATPMVQTEVLFNDISMLSYGRTSKYGESKYISILESLERYATAFPYYKNKKFIEGESDLIDLTLTDVIKRSNYKNDNGYKKDIPINYEEVLALHSNKKVLIPEQLVYYNSHTISKEKRYIYDSSNGSALGSTEDEASMHAMLELFERDAFLCTWYGQIPPTKIDNDTIDSKNLQLKIQSLQRENISVHIFDISLELSIPTIWVLLEKNNPKFNEMAFFTAAAASFNLEEAIERALIESTTAITVFNNVFNKKEYLDRKKYLLQNPCDASLLEDHLLLYSNKEVRNKFDFAFNTNDIVSIKDMKNRYKKFEGNFKSVVKEMEKTILKITDTAYKSVTPNPNLSNAGFSNVKYIVPGMQTMTFGHQNKRVVYDRVFKAIALKNKGTFDLDWIENNPHPFP</sequence>
<dbReference type="Pfam" id="PF02624">
    <property type="entry name" value="YcaO"/>
    <property type="match status" value="1"/>
</dbReference>
<dbReference type="PANTHER" id="PTHR37809:SF1">
    <property type="entry name" value="RIBOSOMAL PROTEIN S12 METHYLTHIOTRANSFERASE ACCESSORY FACTOR YCAO"/>
    <property type="match status" value="1"/>
</dbReference>
<dbReference type="PROSITE" id="PS51664">
    <property type="entry name" value="YCAO"/>
    <property type="match status" value="1"/>
</dbReference>
<name>A0ABU0MYT4_9FIRM</name>
<comment type="caution">
    <text evidence="2">The sequence shown here is derived from an EMBL/GenBank/DDBJ whole genome shotgun (WGS) entry which is preliminary data.</text>
</comment>